<reference evidence="2 3" key="1">
    <citation type="journal article" date="2016" name="Genome Announc.">
        <title>Genome Sequence of Madurella mycetomatis mm55, Isolated from a Human Mycetoma Case in Sudan.</title>
        <authorList>
            <person name="Smit S."/>
            <person name="Derks M.F."/>
            <person name="Bervoets S."/>
            <person name="Fahal A."/>
            <person name="van Leeuwen W."/>
            <person name="van Belkum A."/>
            <person name="van de Sande W.W."/>
        </authorList>
    </citation>
    <scope>NUCLEOTIDE SEQUENCE [LARGE SCALE GENOMIC DNA]</scope>
    <source>
        <strain evidence="3">mm55</strain>
    </source>
</reference>
<comment type="caution">
    <text evidence="2">The sequence shown here is derived from an EMBL/GenBank/DDBJ whole genome shotgun (WGS) entry which is preliminary data.</text>
</comment>
<gene>
    <name evidence="2" type="ORF">MMYC01_208564</name>
</gene>
<proteinExistence type="predicted"/>
<evidence type="ECO:0000256" key="1">
    <source>
        <dbReference type="SAM" id="SignalP"/>
    </source>
</evidence>
<feature type="chain" id="PRO_5008043260" evidence="1">
    <location>
        <begin position="20"/>
        <end position="66"/>
    </location>
</feature>
<organism evidence="2 3">
    <name type="scientific">Madurella mycetomatis</name>
    <dbReference type="NCBI Taxonomy" id="100816"/>
    <lineage>
        <taxon>Eukaryota</taxon>
        <taxon>Fungi</taxon>
        <taxon>Dikarya</taxon>
        <taxon>Ascomycota</taxon>
        <taxon>Pezizomycotina</taxon>
        <taxon>Sordariomycetes</taxon>
        <taxon>Sordariomycetidae</taxon>
        <taxon>Sordariales</taxon>
        <taxon>Sordariales incertae sedis</taxon>
        <taxon>Madurella</taxon>
    </lineage>
</organism>
<dbReference type="EMBL" id="LCTW02000367">
    <property type="protein sequence ID" value="KXX74305.1"/>
    <property type="molecule type" value="Genomic_DNA"/>
</dbReference>
<keyword evidence="1" id="KW-0732">Signal</keyword>
<dbReference type="AlphaFoldDB" id="A0A175VST4"/>
<keyword evidence="3" id="KW-1185">Reference proteome</keyword>
<evidence type="ECO:0000313" key="2">
    <source>
        <dbReference type="EMBL" id="KXX74305.1"/>
    </source>
</evidence>
<protein>
    <submittedName>
        <fullName evidence="2">Uncharacterized protein</fullName>
    </submittedName>
</protein>
<dbReference type="OrthoDB" id="5194348at2759"/>
<dbReference type="Proteomes" id="UP000078237">
    <property type="component" value="Unassembled WGS sequence"/>
</dbReference>
<evidence type="ECO:0000313" key="3">
    <source>
        <dbReference type="Proteomes" id="UP000078237"/>
    </source>
</evidence>
<accession>A0A175VST4</accession>
<name>A0A175VST4_9PEZI</name>
<sequence length="66" mass="7333">MKLTSPLALLALFFAIALGQEFPECTKELIRTDDCADVINPNACYNQFRWSARTLGRASVAVAWGR</sequence>
<feature type="signal peptide" evidence="1">
    <location>
        <begin position="1"/>
        <end position="19"/>
    </location>
</feature>
<dbReference type="VEuPathDB" id="FungiDB:MMYC01_208564"/>